<evidence type="ECO:0000313" key="10">
    <source>
        <dbReference type="EMBL" id="MCY0386934.1"/>
    </source>
</evidence>
<feature type="transmembrane region" description="Helical" evidence="7">
    <location>
        <begin position="42"/>
        <end position="63"/>
    </location>
</feature>
<dbReference type="Gene3D" id="1.10.3720.10">
    <property type="entry name" value="MetI-like"/>
    <property type="match status" value="1"/>
</dbReference>
<dbReference type="Pfam" id="PF12911">
    <property type="entry name" value="OppC_N"/>
    <property type="match status" value="1"/>
</dbReference>
<feature type="transmembrane region" description="Helical" evidence="7">
    <location>
        <begin position="225"/>
        <end position="254"/>
    </location>
</feature>
<evidence type="ECO:0000256" key="6">
    <source>
        <dbReference type="ARBA" id="ARBA00023136"/>
    </source>
</evidence>
<name>A0ABT3ZK75_9BURK</name>
<feature type="region of interest" description="Disordered" evidence="8">
    <location>
        <begin position="1"/>
        <end position="20"/>
    </location>
</feature>
<evidence type="ECO:0000256" key="5">
    <source>
        <dbReference type="ARBA" id="ARBA00022989"/>
    </source>
</evidence>
<dbReference type="EMBL" id="JAPMXC010000001">
    <property type="protein sequence ID" value="MCY0386934.1"/>
    <property type="molecule type" value="Genomic_DNA"/>
</dbReference>
<feature type="transmembrane region" description="Helical" evidence="7">
    <location>
        <begin position="274"/>
        <end position="297"/>
    </location>
</feature>
<dbReference type="Pfam" id="PF00528">
    <property type="entry name" value="BPD_transp_1"/>
    <property type="match status" value="1"/>
</dbReference>
<dbReference type="InterPro" id="IPR000515">
    <property type="entry name" value="MetI-like"/>
</dbReference>
<dbReference type="PANTHER" id="PTHR43386">
    <property type="entry name" value="OLIGOPEPTIDE TRANSPORT SYSTEM PERMEASE PROTEIN APPC"/>
    <property type="match status" value="1"/>
</dbReference>
<feature type="transmembrane region" description="Helical" evidence="7">
    <location>
        <begin position="156"/>
        <end position="181"/>
    </location>
</feature>
<evidence type="ECO:0000256" key="2">
    <source>
        <dbReference type="ARBA" id="ARBA00022448"/>
    </source>
</evidence>
<comment type="subcellular location">
    <subcellularLocation>
        <location evidence="1 7">Cell membrane</location>
        <topology evidence="1 7">Multi-pass membrane protein</topology>
    </subcellularLocation>
</comment>
<evidence type="ECO:0000256" key="1">
    <source>
        <dbReference type="ARBA" id="ARBA00004651"/>
    </source>
</evidence>
<dbReference type="Proteomes" id="UP001082899">
    <property type="component" value="Unassembled WGS sequence"/>
</dbReference>
<comment type="caution">
    <text evidence="10">The sequence shown here is derived from an EMBL/GenBank/DDBJ whole genome shotgun (WGS) entry which is preliminary data.</text>
</comment>
<keyword evidence="2 7" id="KW-0813">Transport</keyword>
<keyword evidence="6 7" id="KW-0472">Membrane</keyword>
<proteinExistence type="inferred from homology"/>
<keyword evidence="5 7" id="KW-1133">Transmembrane helix</keyword>
<feature type="domain" description="ABC transmembrane type-1" evidence="9">
    <location>
        <begin position="108"/>
        <end position="297"/>
    </location>
</feature>
<comment type="similarity">
    <text evidence="7">Belongs to the binding-protein-dependent transport system permease family.</text>
</comment>
<dbReference type="RefSeq" id="WP_267846605.1">
    <property type="nucleotide sequence ID" value="NZ_JAPMXC010000001.1"/>
</dbReference>
<evidence type="ECO:0000259" key="9">
    <source>
        <dbReference type="PROSITE" id="PS50928"/>
    </source>
</evidence>
<dbReference type="InterPro" id="IPR035906">
    <property type="entry name" value="MetI-like_sf"/>
</dbReference>
<dbReference type="InterPro" id="IPR050366">
    <property type="entry name" value="BP-dependent_transpt_permease"/>
</dbReference>
<dbReference type="PROSITE" id="PS50928">
    <property type="entry name" value="ABC_TM1"/>
    <property type="match status" value="1"/>
</dbReference>
<evidence type="ECO:0000256" key="7">
    <source>
        <dbReference type="RuleBase" id="RU363032"/>
    </source>
</evidence>
<keyword evidence="4 7" id="KW-0812">Transmembrane</keyword>
<organism evidence="10 11">
    <name type="scientific">Robbsia betulipollinis</name>
    <dbReference type="NCBI Taxonomy" id="2981849"/>
    <lineage>
        <taxon>Bacteria</taxon>
        <taxon>Pseudomonadati</taxon>
        <taxon>Pseudomonadota</taxon>
        <taxon>Betaproteobacteria</taxon>
        <taxon>Burkholderiales</taxon>
        <taxon>Burkholderiaceae</taxon>
        <taxon>Robbsia</taxon>
    </lineage>
</organism>
<keyword evidence="11" id="KW-1185">Reference proteome</keyword>
<evidence type="ECO:0000313" key="11">
    <source>
        <dbReference type="Proteomes" id="UP001082899"/>
    </source>
</evidence>
<keyword evidence="3" id="KW-1003">Cell membrane</keyword>
<sequence>MSSRLQPLPPTDTAPAANAAPASGRIAGAREFWHQFAANRGALLAACLLAALLLATLFAPWLAPHDPVIQFRDAVQRPPFWQYGGSTRFLLGTDETGRDVLSRLLFGARLSLLIGGVSVLIAVVPGIVLGLLAAFFDKWLDAPVMRLMDVLLALPSLLLAVAVVAVLGPGLLNTMMAIGIVGLPAFTRLTRAAALGELQKDYVVASRVAGAGRLRLMFSQVLPNCAAPLIVQATLGFSTAILDAAALGFLGLGVQPPSPEWGAMLASARDYIESAWWIVTMPGVAILITVLAINLFGDGLRDALDPKLRRMR</sequence>
<gene>
    <name evidence="10" type="ORF">OVY01_06750</name>
</gene>
<evidence type="ECO:0000256" key="3">
    <source>
        <dbReference type="ARBA" id="ARBA00022475"/>
    </source>
</evidence>
<accession>A0ABT3ZK75</accession>
<dbReference type="SUPFAM" id="SSF161098">
    <property type="entry name" value="MetI-like"/>
    <property type="match status" value="1"/>
</dbReference>
<evidence type="ECO:0000256" key="4">
    <source>
        <dbReference type="ARBA" id="ARBA00022692"/>
    </source>
</evidence>
<dbReference type="InterPro" id="IPR025966">
    <property type="entry name" value="OppC_N"/>
</dbReference>
<feature type="transmembrane region" description="Helical" evidence="7">
    <location>
        <begin position="112"/>
        <end position="136"/>
    </location>
</feature>
<dbReference type="PANTHER" id="PTHR43386:SF1">
    <property type="entry name" value="D,D-DIPEPTIDE TRANSPORT SYSTEM PERMEASE PROTEIN DDPC-RELATED"/>
    <property type="match status" value="1"/>
</dbReference>
<reference evidence="10" key="1">
    <citation type="submission" date="2022-11" db="EMBL/GenBank/DDBJ databases">
        <title>Robbsia betulipollinis sp. nov., isolated from pollen of birch (Betula pendula).</title>
        <authorList>
            <person name="Shi H."/>
            <person name="Ambika Manirajan B."/>
            <person name="Ratering S."/>
            <person name="Geissler-Plaum R."/>
            <person name="Schnell S."/>
        </authorList>
    </citation>
    <scope>NUCLEOTIDE SEQUENCE</scope>
    <source>
        <strain evidence="10">Bb-Pol-6</strain>
    </source>
</reference>
<dbReference type="CDD" id="cd06261">
    <property type="entry name" value="TM_PBP2"/>
    <property type="match status" value="1"/>
</dbReference>
<protein>
    <submittedName>
        <fullName evidence="10">ABC transporter permease subunit</fullName>
    </submittedName>
</protein>
<evidence type="ECO:0000256" key="8">
    <source>
        <dbReference type="SAM" id="MobiDB-lite"/>
    </source>
</evidence>